<comment type="caution">
    <text evidence="1">The sequence shown here is derived from an EMBL/GenBank/DDBJ whole genome shotgun (WGS) entry which is preliminary data.</text>
</comment>
<evidence type="ECO:0000313" key="2">
    <source>
        <dbReference type="Proteomes" id="UP000295122"/>
    </source>
</evidence>
<sequence length="68" mass="8224">MHHLKVDIARMYREREELFLRRWEFAPADYRQRLSDLNARIRGYEILLCERFPASLRSIFPPTEASAD</sequence>
<protein>
    <submittedName>
        <fullName evidence="1">Uncharacterized protein</fullName>
    </submittedName>
</protein>
<gene>
    <name evidence="1" type="ORF">EV668_2900</name>
</gene>
<dbReference type="Proteomes" id="UP000295122">
    <property type="component" value="Unassembled WGS sequence"/>
</dbReference>
<keyword evidence="2" id="KW-1185">Reference proteome</keyword>
<name>A0A4R7BWV7_9HYPH</name>
<accession>A0A4R7BWV7</accession>
<dbReference type="AlphaFoldDB" id="A0A4R7BWV7"/>
<reference evidence="1 2" key="1">
    <citation type="submission" date="2019-03" db="EMBL/GenBank/DDBJ databases">
        <title>Genomic Encyclopedia of Type Strains, Phase IV (KMG-IV): sequencing the most valuable type-strain genomes for metagenomic binning, comparative biology and taxonomic classification.</title>
        <authorList>
            <person name="Goeker M."/>
        </authorList>
    </citation>
    <scope>NUCLEOTIDE SEQUENCE [LARGE SCALE GENOMIC DNA]</scope>
    <source>
        <strain evidence="1 2">DSM 25903</strain>
    </source>
</reference>
<dbReference type="EMBL" id="SNZR01000013">
    <property type="protein sequence ID" value="TDR90061.1"/>
    <property type="molecule type" value="Genomic_DNA"/>
</dbReference>
<organism evidence="1 2">
    <name type="scientific">Enterovirga rhinocerotis</name>
    <dbReference type="NCBI Taxonomy" id="1339210"/>
    <lineage>
        <taxon>Bacteria</taxon>
        <taxon>Pseudomonadati</taxon>
        <taxon>Pseudomonadota</taxon>
        <taxon>Alphaproteobacteria</taxon>
        <taxon>Hyphomicrobiales</taxon>
        <taxon>Methylobacteriaceae</taxon>
        <taxon>Enterovirga</taxon>
    </lineage>
</organism>
<dbReference type="RefSeq" id="WP_133771163.1">
    <property type="nucleotide sequence ID" value="NZ_SNZR01000013.1"/>
</dbReference>
<evidence type="ECO:0000313" key="1">
    <source>
        <dbReference type="EMBL" id="TDR90061.1"/>
    </source>
</evidence>
<proteinExistence type="predicted"/>